<reference evidence="2 3" key="2">
    <citation type="submission" date="2018-11" db="EMBL/GenBank/DDBJ databases">
        <authorList>
            <consortium name="Pathogen Informatics"/>
        </authorList>
    </citation>
    <scope>NUCLEOTIDE SEQUENCE [LARGE SCALE GENOMIC DNA]</scope>
</reference>
<evidence type="ECO:0000313" key="3">
    <source>
        <dbReference type="Proteomes" id="UP000267096"/>
    </source>
</evidence>
<evidence type="ECO:0000313" key="4">
    <source>
        <dbReference type="WBParaSite" id="ASIM_0000466101-mRNA-1"/>
    </source>
</evidence>
<dbReference type="AlphaFoldDB" id="A0A0M3JAP0"/>
<accession>A0A0M3JAP0</accession>
<organism evidence="4">
    <name type="scientific">Anisakis simplex</name>
    <name type="common">Herring worm</name>
    <dbReference type="NCBI Taxonomy" id="6269"/>
    <lineage>
        <taxon>Eukaryota</taxon>
        <taxon>Metazoa</taxon>
        <taxon>Ecdysozoa</taxon>
        <taxon>Nematoda</taxon>
        <taxon>Chromadorea</taxon>
        <taxon>Rhabditida</taxon>
        <taxon>Spirurina</taxon>
        <taxon>Ascaridomorpha</taxon>
        <taxon>Ascaridoidea</taxon>
        <taxon>Anisakidae</taxon>
        <taxon>Anisakis</taxon>
        <taxon>Anisakis simplex complex</taxon>
    </lineage>
</organism>
<evidence type="ECO:0000313" key="2">
    <source>
        <dbReference type="EMBL" id="VDK23913.1"/>
    </source>
</evidence>
<dbReference type="Proteomes" id="UP000267096">
    <property type="component" value="Unassembled WGS sequence"/>
</dbReference>
<protein>
    <submittedName>
        <fullName evidence="2 4">Uncharacterized protein</fullName>
    </submittedName>
</protein>
<keyword evidence="3" id="KW-1185">Reference proteome</keyword>
<reference evidence="4" key="1">
    <citation type="submission" date="2017-02" db="UniProtKB">
        <authorList>
            <consortium name="WormBaseParasite"/>
        </authorList>
    </citation>
    <scope>IDENTIFICATION</scope>
</reference>
<dbReference type="EMBL" id="UYRR01007814">
    <property type="protein sequence ID" value="VDK23913.1"/>
    <property type="molecule type" value="Genomic_DNA"/>
</dbReference>
<proteinExistence type="predicted"/>
<name>A0A0M3JAP0_ANISI</name>
<sequence length="85" mass="9848">MLKVNAARAFASLSTLKQRLATLESNDKDRQQLEKINRDQATLIDEFRGQLKKSESERDQLQFDHEQLKVSLHCLFCQLRIDSSA</sequence>
<evidence type="ECO:0000256" key="1">
    <source>
        <dbReference type="SAM" id="Coils"/>
    </source>
</evidence>
<keyword evidence="1" id="KW-0175">Coiled coil</keyword>
<dbReference type="WBParaSite" id="ASIM_0000466101-mRNA-1">
    <property type="protein sequence ID" value="ASIM_0000466101-mRNA-1"/>
    <property type="gene ID" value="ASIM_0000466101"/>
</dbReference>
<gene>
    <name evidence="2" type="ORF">ASIM_LOCUS4471</name>
</gene>
<feature type="coiled-coil region" evidence="1">
    <location>
        <begin position="44"/>
        <end position="71"/>
    </location>
</feature>